<sequence>MKWFPPPPTAVGPVPTAVWPVPTAQPSWFCPWCPSCFSWLHWFPPSEQSSLPVQAPIGRHHFRCAGKVRPSRASSRRASMPNREPIAETLGNNSKVFSIFVDNLPNDLSITSFKNLFVLERFWMHTFQTMLEENPVENIILSDLLTFKRVEKLLIS</sequence>
<organism evidence="1 2">
    <name type="scientific">Carnegiea gigantea</name>
    <dbReference type="NCBI Taxonomy" id="171969"/>
    <lineage>
        <taxon>Eukaryota</taxon>
        <taxon>Viridiplantae</taxon>
        <taxon>Streptophyta</taxon>
        <taxon>Embryophyta</taxon>
        <taxon>Tracheophyta</taxon>
        <taxon>Spermatophyta</taxon>
        <taxon>Magnoliopsida</taxon>
        <taxon>eudicotyledons</taxon>
        <taxon>Gunneridae</taxon>
        <taxon>Pentapetalae</taxon>
        <taxon>Caryophyllales</taxon>
        <taxon>Cactineae</taxon>
        <taxon>Cactaceae</taxon>
        <taxon>Cactoideae</taxon>
        <taxon>Echinocereeae</taxon>
        <taxon>Carnegiea</taxon>
    </lineage>
</organism>
<dbReference type="AlphaFoldDB" id="A0A9Q1GME0"/>
<name>A0A9Q1GME0_9CARY</name>
<evidence type="ECO:0000313" key="1">
    <source>
        <dbReference type="EMBL" id="KAJ8423937.1"/>
    </source>
</evidence>
<reference evidence="1" key="1">
    <citation type="submission" date="2022-04" db="EMBL/GenBank/DDBJ databases">
        <title>Carnegiea gigantea Genome sequencing and assembly v2.</title>
        <authorList>
            <person name="Copetti D."/>
            <person name="Sanderson M.J."/>
            <person name="Burquez A."/>
            <person name="Wojciechowski M.F."/>
        </authorList>
    </citation>
    <scope>NUCLEOTIDE SEQUENCE</scope>
    <source>
        <strain evidence="1">SGP5-SGP5p</strain>
        <tissue evidence="1">Aerial part</tissue>
    </source>
</reference>
<keyword evidence="2" id="KW-1185">Reference proteome</keyword>
<dbReference type="EMBL" id="JAKOGI010001823">
    <property type="protein sequence ID" value="KAJ8423937.1"/>
    <property type="molecule type" value="Genomic_DNA"/>
</dbReference>
<accession>A0A9Q1GME0</accession>
<gene>
    <name evidence="1" type="ORF">Cgig2_032951</name>
</gene>
<comment type="caution">
    <text evidence="1">The sequence shown here is derived from an EMBL/GenBank/DDBJ whole genome shotgun (WGS) entry which is preliminary data.</text>
</comment>
<proteinExistence type="predicted"/>
<protein>
    <submittedName>
        <fullName evidence="1">Uncharacterized protein</fullName>
    </submittedName>
</protein>
<evidence type="ECO:0000313" key="2">
    <source>
        <dbReference type="Proteomes" id="UP001153076"/>
    </source>
</evidence>
<dbReference type="Proteomes" id="UP001153076">
    <property type="component" value="Unassembled WGS sequence"/>
</dbReference>